<dbReference type="InterPro" id="IPR013216">
    <property type="entry name" value="Methyltransf_11"/>
</dbReference>
<comment type="caution">
    <text evidence="5">The sequence shown here is derived from an EMBL/GenBank/DDBJ whole genome shotgun (WGS) entry which is preliminary data.</text>
</comment>
<dbReference type="Proteomes" id="UP001210809">
    <property type="component" value="Unassembled WGS sequence"/>
</dbReference>
<dbReference type="InterPro" id="IPR029063">
    <property type="entry name" value="SAM-dependent_MTases_sf"/>
</dbReference>
<keyword evidence="2 5" id="KW-0489">Methyltransferase</keyword>
<evidence type="ECO:0000313" key="5">
    <source>
        <dbReference type="EMBL" id="MDB8003613.1"/>
    </source>
</evidence>
<dbReference type="GO" id="GO:0008757">
    <property type="term" value="F:S-adenosylmethionine-dependent methyltransferase activity"/>
    <property type="evidence" value="ECO:0007669"/>
    <property type="project" value="InterPro"/>
</dbReference>
<evidence type="ECO:0000259" key="4">
    <source>
        <dbReference type="Pfam" id="PF08241"/>
    </source>
</evidence>
<dbReference type="PANTHER" id="PTHR44942:SF4">
    <property type="entry name" value="METHYLTRANSFERASE TYPE 11 DOMAIN-CONTAINING PROTEIN"/>
    <property type="match status" value="1"/>
</dbReference>
<evidence type="ECO:0000256" key="3">
    <source>
        <dbReference type="ARBA" id="ARBA00022679"/>
    </source>
</evidence>
<dbReference type="EMBL" id="JAQLXW010000006">
    <property type="protein sequence ID" value="MDB8003613.1"/>
    <property type="molecule type" value="Genomic_DNA"/>
</dbReference>
<feature type="domain" description="Methyltransferase type 11" evidence="4">
    <location>
        <begin position="42"/>
        <end position="130"/>
    </location>
</feature>
<dbReference type="PANTHER" id="PTHR44942">
    <property type="entry name" value="METHYLTRANSF_11 DOMAIN-CONTAINING PROTEIN"/>
    <property type="match status" value="1"/>
</dbReference>
<reference evidence="5" key="1">
    <citation type="submission" date="2023-01" db="EMBL/GenBank/DDBJ databases">
        <title>Human gut microbiome strain richness.</title>
        <authorList>
            <person name="Chen-Liaw A."/>
        </authorList>
    </citation>
    <scope>NUCLEOTIDE SEQUENCE</scope>
    <source>
        <strain evidence="5">1001283st1_G1_1001283B150217_161031</strain>
    </source>
</reference>
<protein>
    <submittedName>
        <fullName evidence="5">Class I SAM-dependent methyltransferase</fullName>
    </submittedName>
</protein>
<dbReference type="SUPFAM" id="SSF53335">
    <property type="entry name" value="S-adenosyl-L-methionine-dependent methyltransferases"/>
    <property type="match status" value="1"/>
</dbReference>
<dbReference type="GO" id="GO:0032259">
    <property type="term" value="P:methylation"/>
    <property type="evidence" value="ECO:0007669"/>
    <property type="project" value="UniProtKB-KW"/>
</dbReference>
<evidence type="ECO:0000313" key="6">
    <source>
        <dbReference type="Proteomes" id="UP001210809"/>
    </source>
</evidence>
<keyword evidence="3" id="KW-0808">Transferase</keyword>
<dbReference type="Gene3D" id="3.40.50.150">
    <property type="entry name" value="Vaccinia Virus protein VP39"/>
    <property type="match status" value="1"/>
</dbReference>
<gene>
    <name evidence="5" type="ORF">PNE09_05985</name>
</gene>
<accession>A0AAW6D2Z2</accession>
<proteinExistence type="inferred from homology"/>
<dbReference type="Pfam" id="PF08241">
    <property type="entry name" value="Methyltransf_11"/>
    <property type="match status" value="1"/>
</dbReference>
<organism evidence="5 6">
    <name type="scientific">[Eubacterium] siraeum</name>
    <dbReference type="NCBI Taxonomy" id="39492"/>
    <lineage>
        <taxon>Bacteria</taxon>
        <taxon>Bacillati</taxon>
        <taxon>Bacillota</taxon>
        <taxon>Clostridia</taxon>
        <taxon>Eubacteriales</taxon>
        <taxon>Oscillospiraceae</taxon>
        <taxon>Oscillospiraceae incertae sedis</taxon>
    </lineage>
</organism>
<evidence type="ECO:0000256" key="1">
    <source>
        <dbReference type="ARBA" id="ARBA00008361"/>
    </source>
</evidence>
<dbReference type="AlphaFoldDB" id="A0AAW6D2Z2"/>
<name>A0AAW6D2Z2_9FIRM</name>
<dbReference type="CDD" id="cd02440">
    <property type="entry name" value="AdoMet_MTases"/>
    <property type="match status" value="1"/>
</dbReference>
<sequence length="253" mass="28996">MNEEKFSGKAEIYDKYRPTYPTALINVLYNEIHGDENSRVADIGAGTGIFTKALLGKFRNVTAVEPNGDMYSVLRANLPDITAVQNSAENTGLPQSSFDLITTAQAFHWFDKDMFRNECKRILKPNGKLAVIWNRRVRNDFWARRDEIFTRYCETFHTGHVFVGHNGVDEDKEGDKFFKEVYLGDCKVFTYDNPFLMTKEQFIGDTLSRSHAPKSSDGNYREFLSELEKAFDEFVTDGHVTVLYQTVCYLGTL</sequence>
<dbReference type="InterPro" id="IPR051052">
    <property type="entry name" value="Diverse_substrate_MTase"/>
</dbReference>
<evidence type="ECO:0000256" key="2">
    <source>
        <dbReference type="ARBA" id="ARBA00022603"/>
    </source>
</evidence>
<comment type="similarity">
    <text evidence="1">Belongs to the methyltransferase superfamily.</text>
</comment>